<keyword evidence="3" id="KW-1185">Reference proteome</keyword>
<dbReference type="EMBL" id="JAGSPK010000003">
    <property type="protein sequence ID" value="MBR7792683.1"/>
    <property type="molecule type" value="Genomic_DNA"/>
</dbReference>
<comment type="caution">
    <text evidence="2">The sequence shown here is derived from an EMBL/GenBank/DDBJ whole genome shotgun (WGS) entry which is preliminary data.</text>
</comment>
<evidence type="ECO:0000256" key="1">
    <source>
        <dbReference type="SAM" id="SignalP"/>
    </source>
</evidence>
<reference evidence="2 3" key="1">
    <citation type="submission" date="2021-04" db="EMBL/GenBank/DDBJ databases">
        <title>novel species isolated from subtropical streams in China.</title>
        <authorList>
            <person name="Lu H."/>
        </authorList>
    </citation>
    <scope>NUCLEOTIDE SEQUENCE [LARGE SCALE GENOMIC DNA]</scope>
    <source>
        <strain evidence="2 3">FT147W</strain>
    </source>
</reference>
<name>A0ABS5H1V6_9BURK</name>
<gene>
    <name evidence="2" type="ORF">KDM87_08770</name>
</gene>
<sequence length="248" mass="27415">MRQLFVWMTGVCVGSVIASVQASEPATNSAINPDEVAAASVQISATRDPELKSYRQLLKGLNAYEAHIARAPDSVFRFLLIPQKPDVSLHDVGLRIVSDDSSIPIPVASDGGFTLPRDKKAETDNADLLTNQKKGSFRWRPEVRSAELAANTRRLGDLRLECEIRWAVEYDDLPFLRRNMFRAAGGPCHSSMITVIYFSPFKSSAVTLVSGERKMALTLAPDGLRYSPPLHEQSWNDDAVIVFDPVTQ</sequence>
<feature type="chain" id="PRO_5045245986" evidence="1">
    <location>
        <begin position="23"/>
        <end position="248"/>
    </location>
</feature>
<evidence type="ECO:0000313" key="2">
    <source>
        <dbReference type="EMBL" id="MBR7792683.1"/>
    </source>
</evidence>
<organism evidence="2 3">
    <name type="scientific">Undibacterium rivi</name>
    <dbReference type="NCBI Taxonomy" id="2828729"/>
    <lineage>
        <taxon>Bacteria</taxon>
        <taxon>Pseudomonadati</taxon>
        <taxon>Pseudomonadota</taxon>
        <taxon>Betaproteobacteria</taxon>
        <taxon>Burkholderiales</taxon>
        <taxon>Oxalobacteraceae</taxon>
        <taxon>Undibacterium</taxon>
    </lineage>
</organism>
<protein>
    <submittedName>
        <fullName evidence="2">Uncharacterized protein</fullName>
    </submittedName>
</protein>
<feature type="signal peptide" evidence="1">
    <location>
        <begin position="1"/>
        <end position="22"/>
    </location>
</feature>
<dbReference type="RefSeq" id="WP_212678739.1">
    <property type="nucleotide sequence ID" value="NZ_JAGSPK010000003.1"/>
</dbReference>
<proteinExistence type="predicted"/>
<accession>A0ABS5H1V6</accession>
<keyword evidence="1" id="KW-0732">Signal</keyword>
<dbReference type="Proteomes" id="UP000682982">
    <property type="component" value="Unassembled WGS sequence"/>
</dbReference>
<evidence type="ECO:0000313" key="3">
    <source>
        <dbReference type="Proteomes" id="UP000682982"/>
    </source>
</evidence>